<evidence type="ECO:0000256" key="9">
    <source>
        <dbReference type="ARBA" id="ARBA00023146"/>
    </source>
</evidence>
<dbReference type="PANTHER" id="PTHR10947">
    <property type="entry name" value="PHENYLALANYL-TRNA SYNTHETASE BETA CHAIN AND LEUCINE-RICH REPEAT-CONTAINING PROTEIN 47"/>
    <property type="match status" value="1"/>
</dbReference>
<dbReference type="InterPro" id="IPR005146">
    <property type="entry name" value="B3/B4_tRNA-bd"/>
</dbReference>
<dbReference type="Pfam" id="PF03483">
    <property type="entry name" value="B3_4"/>
    <property type="match status" value="1"/>
</dbReference>
<comment type="similarity">
    <text evidence="1 11">Belongs to the phenylalanyl-tRNA synthetase beta subunit family. Type 1 subfamily.</text>
</comment>
<sequence>MLVPISWLKDFVKIKLPLKDLMWKMTEVGLTCESFKKIGDETILDVEVTPNRPDWMGIIGIAREVAAIQGLKIKDLKLKDLPKKSASLPIKLIPNFNLFERWTGIIIKDVEIKPSPKWLADRIRLMGHEPINNVIDITNYVMYEFGIPMHAFDYDEILGAEMKVQKSLGKEEFKSVDGLDYILPKDAIVIKDVERIIDLAGIKGGANSGINNASKNIFLHITINNPVLIRRASIALGLRSEASAIYERGPDKGGVIAALNRATGLILDLAGGEVASETIDLKKTVISDWPLAISFEKLEKVLGIKIPTREVIGILERLNLNPSIKGGGIICTIPTYRGDLKIEEDLIEEVARIYGYNKFPKTLPTGRQASEKIPYFFDGSIHQKLREILISSGYSEVMTLSLISTELIENCLLSPKDHVTLENPVSLDYEHMRTSLIPSLLAGIKINRDEKVLLFELDKIFPEEDYKLSGVVKGLTFREFKGSIDIILEKLNVENFEIEFETSEPFWHPTKRARIRIDKEITGSFGEINPQVLSNLGIKGVIYAFEFEVAALNKHSQKIIFKPVSEFPPQIEDLTLTFPPKTRIGEVIKLIPNSKLTDIYKDSYTFRVRYQDPKKTLTDKEVEEIRNKILSKIKSKLGGILKN</sequence>
<comment type="subunit">
    <text evidence="2 11">Tetramer of two alpha and two beta subunits.</text>
</comment>
<dbReference type="Proteomes" id="UP000033858">
    <property type="component" value="Unassembled WGS sequence"/>
</dbReference>
<dbReference type="InterPro" id="IPR036690">
    <property type="entry name" value="Fdx_antiC-bd_sf"/>
</dbReference>
<comment type="subcellular location">
    <subcellularLocation>
        <location evidence="11">Cytoplasm</location>
    </subcellularLocation>
</comment>
<keyword evidence="9 11" id="KW-0030">Aminoacyl-tRNA synthetase</keyword>
<feature type="binding site" evidence="11">
    <location>
        <position position="348"/>
    </location>
    <ligand>
        <name>Mg(2+)</name>
        <dbReference type="ChEBI" id="CHEBI:18420"/>
        <note>shared with alpha subunit</note>
    </ligand>
</feature>
<evidence type="ECO:0000256" key="11">
    <source>
        <dbReference type="HAMAP-Rule" id="MF_00283"/>
    </source>
</evidence>
<dbReference type="Pfam" id="PF03147">
    <property type="entry name" value="FDX-ACB"/>
    <property type="match status" value="1"/>
</dbReference>
<feature type="binding site" evidence="11">
    <location>
        <position position="345"/>
    </location>
    <ligand>
        <name>Mg(2+)</name>
        <dbReference type="ChEBI" id="CHEBI:18420"/>
        <note>shared with alpha subunit</note>
    </ligand>
</feature>
<dbReference type="EC" id="6.1.1.20" evidence="11"/>
<keyword evidence="4 11" id="KW-0479">Metal-binding</keyword>
<evidence type="ECO:0000313" key="15">
    <source>
        <dbReference type="Proteomes" id="UP000033858"/>
    </source>
</evidence>
<dbReference type="SUPFAM" id="SSF46955">
    <property type="entry name" value="Putative DNA-binding domain"/>
    <property type="match status" value="2"/>
</dbReference>
<dbReference type="NCBIfam" id="TIGR00472">
    <property type="entry name" value="pheT_bact"/>
    <property type="match status" value="1"/>
</dbReference>
<evidence type="ECO:0000256" key="10">
    <source>
        <dbReference type="ARBA" id="ARBA00049255"/>
    </source>
</evidence>
<keyword evidence="7 11" id="KW-0460">Magnesium</keyword>
<dbReference type="AlphaFoldDB" id="A0A0G0U800"/>
<dbReference type="GO" id="GO:0005524">
    <property type="term" value="F:ATP binding"/>
    <property type="evidence" value="ECO:0007669"/>
    <property type="project" value="UniProtKB-UniRule"/>
</dbReference>
<evidence type="ECO:0000256" key="4">
    <source>
        <dbReference type="ARBA" id="ARBA00022723"/>
    </source>
</evidence>
<feature type="binding site" evidence="11">
    <location>
        <position position="349"/>
    </location>
    <ligand>
        <name>Mg(2+)</name>
        <dbReference type="ChEBI" id="CHEBI:18420"/>
        <note>shared with alpha subunit</note>
    </ligand>
</feature>
<dbReference type="Gene3D" id="3.50.40.10">
    <property type="entry name" value="Phenylalanyl-trna Synthetase, Chain B, domain 3"/>
    <property type="match status" value="1"/>
</dbReference>
<dbReference type="SUPFAM" id="SSF56037">
    <property type="entry name" value="PheT/TilS domain"/>
    <property type="match status" value="1"/>
</dbReference>
<dbReference type="GO" id="GO:0000287">
    <property type="term" value="F:magnesium ion binding"/>
    <property type="evidence" value="ECO:0007669"/>
    <property type="project" value="UniProtKB-UniRule"/>
</dbReference>
<feature type="domain" description="B5" evidence="13">
    <location>
        <begin position="286"/>
        <end position="361"/>
    </location>
</feature>
<evidence type="ECO:0000256" key="8">
    <source>
        <dbReference type="ARBA" id="ARBA00022917"/>
    </source>
</evidence>
<dbReference type="InterPro" id="IPR041616">
    <property type="entry name" value="PheRS_beta_core"/>
</dbReference>
<keyword evidence="5 11" id="KW-0547">Nucleotide-binding</keyword>
<comment type="caution">
    <text evidence="14">The sequence shown here is derived from an EMBL/GenBank/DDBJ whole genome shotgun (WGS) entry which is preliminary data.</text>
</comment>
<comment type="cofactor">
    <cofactor evidence="11">
        <name>Mg(2+)</name>
        <dbReference type="ChEBI" id="CHEBI:18420"/>
    </cofactor>
    <text evidence="11">Binds 2 magnesium ions per tetramer.</text>
</comment>
<dbReference type="PROSITE" id="PS51447">
    <property type="entry name" value="FDX_ACB"/>
    <property type="match status" value="1"/>
</dbReference>
<dbReference type="Pfam" id="PF03484">
    <property type="entry name" value="B5"/>
    <property type="match status" value="1"/>
</dbReference>
<organism evidence="14 15">
    <name type="scientific">Candidatus Woesebacteria bacterium GW2011_GWB1_41_10</name>
    <dbReference type="NCBI Taxonomy" id="1618577"/>
    <lineage>
        <taxon>Bacteria</taxon>
        <taxon>Candidatus Woeseibacteriota</taxon>
    </lineage>
</organism>
<dbReference type="SUPFAM" id="SSF55681">
    <property type="entry name" value="Class II aaRS and biotin synthetases"/>
    <property type="match status" value="1"/>
</dbReference>
<dbReference type="InterPro" id="IPR045864">
    <property type="entry name" value="aa-tRNA-synth_II/BPL/LPL"/>
</dbReference>
<dbReference type="InterPro" id="IPR045060">
    <property type="entry name" value="Phe-tRNA-ligase_IIc_bsu"/>
</dbReference>
<keyword evidence="3 11" id="KW-0436">Ligase</keyword>
<dbReference type="CDD" id="cd00769">
    <property type="entry name" value="PheRS_beta_core"/>
    <property type="match status" value="1"/>
</dbReference>
<dbReference type="SMART" id="SM00896">
    <property type="entry name" value="FDX-ACB"/>
    <property type="match status" value="1"/>
</dbReference>
<dbReference type="PANTHER" id="PTHR10947:SF0">
    <property type="entry name" value="PHENYLALANINE--TRNA LIGASE BETA SUBUNIT"/>
    <property type="match status" value="1"/>
</dbReference>
<evidence type="ECO:0000313" key="14">
    <source>
        <dbReference type="EMBL" id="KKR85128.1"/>
    </source>
</evidence>
<dbReference type="Gene3D" id="3.30.70.380">
    <property type="entry name" value="Ferrodoxin-fold anticodon-binding domain"/>
    <property type="match status" value="1"/>
</dbReference>
<name>A0A0G0U800_9BACT</name>
<evidence type="ECO:0000256" key="3">
    <source>
        <dbReference type="ARBA" id="ARBA00022598"/>
    </source>
</evidence>
<dbReference type="InterPro" id="IPR005121">
    <property type="entry name" value="Fdx_antiC-bd"/>
</dbReference>
<dbReference type="Gene3D" id="3.30.930.10">
    <property type="entry name" value="Bira Bifunctional Protein, Domain 2"/>
    <property type="match status" value="1"/>
</dbReference>
<dbReference type="GO" id="GO:0004826">
    <property type="term" value="F:phenylalanine-tRNA ligase activity"/>
    <property type="evidence" value="ECO:0007669"/>
    <property type="project" value="UniProtKB-UniRule"/>
</dbReference>
<dbReference type="SMART" id="SM00873">
    <property type="entry name" value="B3_4"/>
    <property type="match status" value="1"/>
</dbReference>
<dbReference type="InterPro" id="IPR020825">
    <property type="entry name" value="Phe-tRNA_synthase-like_B3/B4"/>
</dbReference>
<dbReference type="HAMAP" id="MF_00283">
    <property type="entry name" value="Phe_tRNA_synth_beta1"/>
    <property type="match status" value="1"/>
</dbReference>
<keyword evidence="11" id="KW-0963">Cytoplasm</keyword>
<evidence type="ECO:0000259" key="13">
    <source>
        <dbReference type="PROSITE" id="PS51483"/>
    </source>
</evidence>
<keyword evidence="8 11" id="KW-0648">Protein biosynthesis</keyword>
<dbReference type="InterPro" id="IPR009061">
    <property type="entry name" value="DNA-bd_dom_put_sf"/>
</dbReference>
<dbReference type="Gene3D" id="3.30.56.10">
    <property type="match status" value="2"/>
</dbReference>
<dbReference type="SMART" id="SM00874">
    <property type="entry name" value="B5"/>
    <property type="match status" value="1"/>
</dbReference>
<feature type="binding site" evidence="11">
    <location>
        <position position="339"/>
    </location>
    <ligand>
        <name>Mg(2+)</name>
        <dbReference type="ChEBI" id="CHEBI:18420"/>
        <note>shared with alpha subunit</note>
    </ligand>
</feature>
<dbReference type="SUPFAM" id="SSF54991">
    <property type="entry name" value="Anticodon-binding domain of PheRS"/>
    <property type="match status" value="1"/>
</dbReference>
<dbReference type="GO" id="GO:0009328">
    <property type="term" value="C:phenylalanine-tRNA ligase complex"/>
    <property type="evidence" value="ECO:0007669"/>
    <property type="project" value="TreeGrafter"/>
</dbReference>
<protein>
    <recommendedName>
        <fullName evidence="11">Phenylalanine--tRNA ligase beta subunit</fullName>
        <ecNumber evidence="11">6.1.1.20</ecNumber>
    </recommendedName>
    <alternativeName>
        <fullName evidence="11">Phenylalanyl-tRNA synthetase beta subunit</fullName>
        <shortName evidence="11">PheRS</shortName>
    </alternativeName>
</protein>
<dbReference type="PROSITE" id="PS51483">
    <property type="entry name" value="B5"/>
    <property type="match status" value="1"/>
</dbReference>
<dbReference type="InterPro" id="IPR005147">
    <property type="entry name" value="tRNA_synthase_B5-dom"/>
</dbReference>
<feature type="domain" description="FDX-ACB" evidence="12">
    <location>
        <begin position="504"/>
        <end position="642"/>
    </location>
</feature>
<dbReference type="InterPro" id="IPR004532">
    <property type="entry name" value="Phe-tRNA-ligase_IIc_bsu_bact"/>
</dbReference>
<dbReference type="GO" id="GO:0006432">
    <property type="term" value="P:phenylalanyl-tRNA aminoacylation"/>
    <property type="evidence" value="ECO:0007669"/>
    <property type="project" value="UniProtKB-UniRule"/>
</dbReference>
<evidence type="ECO:0000256" key="1">
    <source>
        <dbReference type="ARBA" id="ARBA00008653"/>
    </source>
</evidence>
<dbReference type="PATRIC" id="fig|1618577.3.peg.508"/>
<dbReference type="Pfam" id="PF17759">
    <property type="entry name" value="tRNA_synthFbeta"/>
    <property type="match status" value="1"/>
</dbReference>
<dbReference type="GO" id="GO:0003723">
    <property type="term" value="F:RNA binding"/>
    <property type="evidence" value="ECO:0007669"/>
    <property type="project" value="InterPro"/>
</dbReference>
<evidence type="ECO:0000256" key="5">
    <source>
        <dbReference type="ARBA" id="ARBA00022741"/>
    </source>
</evidence>
<dbReference type="EMBL" id="LCAE01000038">
    <property type="protein sequence ID" value="KKR85128.1"/>
    <property type="molecule type" value="Genomic_DNA"/>
</dbReference>
<proteinExistence type="inferred from homology"/>
<evidence type="ECO:0000259" key="12">
    <source>
        <dbReference type="PROSITE" id="PS51447"/>
    </source>
</evidence>
<comment type="catalytic activity">
    <reaction evidence="10 11">
        <text>tRNA(Phe) + L-phenylalanine + ATP = L-phenylalanyl-tRNA(Phe) + AMP + diphosphate + H(+)</text>
        <dbReference type="Rhea" id="RHEA:19413"/>
        <dbReference type="Rhea" id="RHEA-COMP:9668"/>
        <dbReference type="Rhea" id="RHEA-COMP:9699"/>
        <dbReference type="ChEBI" id="CHEBI:15378"/>
        <dbReference type="ChEBI" id="CHEBI:30616"/>
        <dbReference type="ChEBI" id="CHEBI:33019"/>
        <dbReference type="ChEBI" id="CHEBI:58095"/>
        <dbReference type="ChEBI" id="CHEBI:78442"/>
        <dbReference type="ChEBI" id="CHEBI:78531"/>
        <dbReference type="ChEBI" id="CHEBI:456215"/>
        <dbReference type="EC" id="6.1.1.20"/>
    </reaction>
</comment>
<evidence type="ECO:0000256" key="6">
    <source>
        <dbReference type="ARBA" id="ARBA00022840"/>
    </source>
</evidence>
<reference evidence="14 15" key="1">
    <citation type="journal article" date="2015" name="Nature">
        <title>rRNA introns, odd ribosomes, and small enigmatic genomes across a large radiation of phyla.</title>
        <authorList>
            <person name="Brown C.T."/>
            <person name="Hug L.A."/>
            <person name="Thomas B.C."/>
            <person name="Sharon I."/>
            <person name="Castelle C.J."/>
            <person name="Singh A."/>
            <person name="Wilkins M.J."/>
            <person name="Williams K.H."/>
            <person name="Banfield J.F."/>
        </authorList>
    </citation>
    <scope>NUCLEOTIDE SEQUENCE [LARGE SCALE GENOMIC DNA]</scope>
</reference>
<evidence type="ECO:0000256" key="7">
    <source>
        <dbReference type="ARBA" id="ARBA00022842"/>
    </source>
</evidence>
<keyword evidence="6 11" id="KW-0067">ATP-binding</keyword>
<gene>
    <name evidence="11" type="primary">pheT</name>
    <name evidence="14" type="ORF">UU32_C0038G0003</name>
</gene>
<accession>A0A0G0U800</accession>
<evidence type="ECO:0000256" key="2">
    <source>
        <dbReference type="ARBA" id="ARBA00011209"/>
    </source>
</evidence>